<evidence type="ECO:0000256" key="4">
    <source>
        <dbReference type="ARBA" id="ARBA00023163"/>
    </source>
</evidence>
<dbReference type="HAMAP" id="MF_01321">
    <property type="entry name" value="RNApol_bact_RpoB"/>
    <property type="match status" value="1"/>
</dbReference>
<dbReference type="Gene3D" id="3.90.1100.10">
    <property type="match status" value="2"/>
</dbReference>
<evidence type="ECO:0000256" key="6">
    <source>
        <dbReference type="HAMAP-Rule" id="MF_01321"/>
    </source>
</evidence>
<dbReference type="InterPro" id="IPR042107">
    <property type="entry name" value="DNA-dir_RNA_pol_bsu_ext_1_sf"/>
</dbReference>
<dbReference type="SUPFAM" id="SSF64484">
    <property type="entry name" value="beta and beta-prime subunits of DNA dependent RNA-polymerase"/>
    <property type="match status" value="1"/>
</dbReference>
<dbReference type="Gene3D" id="3.90.1800.10">
    <property type="entry name" value="RNA polymerase alpha subunit dimerisation domain"/>
    <property type="match status" value="1"/>
</dbReference>
<dbReference type="InterPro" id="IPR010243">
    <property type="entry name" value="RNA_pol_bsu_bac"/>
</dbReference>
<dbReference type="InterPro" id="IPR019462">
    <property type="entry name" value="DNA-dir_RNA_pol_bsu_external_1"/>
</dbReference>
<comment type="catalytic activity">
    <reaction evidence="5 6 8">
        <text>RNA(n) + a ribonucleoside 5'-triphosphate = RNA(n+1) + diphosphate</text>
        <dbReference type="Rhea" id="RHEA:21248"/>
        <dbReference type="Rhea" id="RHEA-COMP:14527"/>
        <dbReference type="Rhea" id="RHEA-COMP:17342"/>
        <dbReference type="ChEBI" id="CHEBI:33019"/>
        <dbReference type="ChEBI" id="CHEBI:61557"/>
        <dbReference type="ChEBI" id="CHEBI:140395"/>
        <dbReference type="EC" id="2.7.7.6"/>
    </reaction>
</comment>
<feature type="domain" description="DNA-directed RNA polymerase beta subunit external 1" evidence="15">
    <location>
        <begin position="719"/>
        <end position="770"/>
    </location>
</feature>
<dbReference type="GO" id="GO:0003899">
    <property type="term" value="F:DNA-directed RNA polymerase activity"/>
    <property type="evidence" value="ECO:0007669"/>
    <property type="project" value="UniProtKB-EC"/>
</dbReference>
<accession>A0ABW9KGH4</accession>
<comment type="similarity">
    <text evidence="6 7">Belongs to the RNA polymerase beta chain family.</text>
</comment>
<proteinExistence type="inferred from homology"/>
<dbReference type="Gene3D" id="2.30.150.10">
    <property type="entry name" value="DNA-directed RNA polymerase, beta subunit, external 1 domain"/>
    <property type="match status" value="1"/>
</dbReference>
<evidence type="ECO:0000259" key="15">
    <source>
        <dbReference type="Pfam" id="PF10385"/>
    </source>
</evidence>
<dbReference type="NCBIfam" id="NF001616">
    <property type="entry name" value="PRK00405.1"/>
    <property type="match status" value="1"/>
</dbReference>
<feature type="domain" description="RNA polymerase Rpb2" evidence="11">
    <location>
        <begin position="1402"/>
        <end position="1477"/>
    </location>
</feature>
<evidence type="ECO:0000259" key="14">
    <source>
        <dbReference type="Pfam" id="PF04565"/>
    </source>
</evidence>
<evidence type="ECO:0000259" key="11">
    <source>
        <dbReference type="Pfam" id="PF04560"/>
    </source>
</evidence>
<organism evidence="16 17">
    <name type="scientific">Terriglobus aquaticus</name>
    <dbReference type="NCBI Taxonomy" id="940139"/>
    <lineage>
        <taxon>Bacteria</taxon>
        <taxon>Pseudomonadati</taxon>
        <taxon>Acidobacteriota</taxon>
        <taxon>Terriglobia</taxon>
        <taxon>Terriglobales</taxon>
        <taxon>Acidobacteriaceae</taxon>
        <taxon>Terriglobus</taxon>
    </lineage>
</organism>
<name>A0ABW9KGH4_9BACT</name>
<evidence type="ECO:0000256" key="9">
    <source>
        <dbReference type="SAM" id="Coils"/>
    </source>
</evidence>
<dbReference type="InterPro" id="IPR007120">
    <property type="entry name" value="DNA-dir_RNAP_su2_dom"/>
</dbReference>
<feature type="domain" description="RNA polymerase beta subunit protrusion" evidence="13">
    <location>
        <begin position="149"/>
        <end position="570"/>
    </location>
</feature>
<dbReference type="Pfam" id="PF00562">
    <property type="entry name" value="RNA_pol_Rpb2_6"/>
    <property type="match status" value="1"/>
</dbReference>
<sequence>MDNSMAIRALRSRLDFSKIPTAIQIPNLIEVQRRSYERFLQMDKLPQEREDNGLQSVFTSVFPITDFRNVSELEFVDYSIGNWECKCGYLKGLNHLRTACSNCGHMVITDPFHPGDVLCHFCGTYNKNTPDFCTKCGDPVGLQLKYDQAECEERGMTYSAPLKVTIRLKIYDKDPETGVKTLRDMKEQEVFFGDIPLMSANGTFIVNGTERVIVSQLHRSPGVFFETANNRTYFLGKIIPYRGSWVEFEYDQKNTLYVRIDRKRKFLGTIFLRALGLRTDEEILKTFYTADTITLRDGKMFWNVSADEKVTNILGVKPVNAINGPDGAEIVAAGRKISPSLLAKIRAAGITEVEVEPANLDGAIFAADVVDLTTGELLYEANQEATTDKLHKTLQSGATTIEVFFPEKDDVGNIITNTLKRDSVRKPEEALIEIYRKLRPGDPPTLDTATALFEGMFFDPRKYDFSRVGRLKFNIKLYENQNATELDKRTLTPEDFYGTIKYLLKLRKNIGLVDDIDHLGNRRVRAVGELMENQFRIGLVRMERAIKEKMSVYQEMSTAMPHDLINAKPVMAAIREFFGSSQLSQFMDQTNPLSEITHKRRLSALGPGGLSRERAGFEVRDVHPTHYGRICPIETPEGPNIGLISSLSCFARINEYGFIESPYRKVKDGRVVDYVAVTNAGESGLRQGDPIEINEARELKQRLASEGKRVLETEPFSFYLSAWEEDRHTIAQANIELDENGKMTEDLVNARKQGNFVLVPQAEVDYIDVSPKQLVSVAASLVPFLEHDDANRALMGANMQRQSVPLLVAEAPFVGTGMEGVTARDSGAVILARRNGIIDSVDSERIIVRVEGEHHPTQLSREVGSDIYQLTKFKRSNQNTCINQKPIVRKGDRVLKGQVIADGPCTEQGELGLGRNVLVAFMPWRGYNFEDAILISEKLVREDYYTSIHIEEFEIEARDTKLGPEEITRDIPNVSEHALRDLDESGIIRIGAKVGHNDILVGKVTPKGETQLTPEEKLLRAIFGEKAGDVRDASLTCPPGIEGTVVDVRIFSRKGQEKDERAKSIEQEQIEKLEKNLADEIRILTDERLKRLEGILGGKEVQADLHDERTNKKLLGKGDILDRDMIELISTRNLKRIRYADKDPRVNEQIDEIEEMTSRQIDVLRKITNEKISKLQKGDELSPGVIKMVKVYIAMKRRLSVGDKMAGRHGNKGVVARVLPEEDMPYLPDGKPVEIVLNPLGVPSRMNVGQILETHLGWAAHELGEKVAELAAQAESANEVREIFKARFQGTAALNQLLELDDETTLRVAKGMKRGIWFGTAVFDGAREEEIKALLASAGLPSSGKTELFDGMTGDAFEQPATVGYIYMLKLSHLVDDKIHARSIGPYSLITQQPLGGKAQFGGQRFGEMEVWALEAYGAAYILQELLTAKSDDVFGRTKIYEAIVKGEAAIEPGVPESFNVLIRELQSLCLDVELVKQEELNKIPTMPIAAAAD</sequence>
<protein>
    <recommendedName>
        <fullName evidence="6 8">DNA-directed RNA polymerase subunit beta</fullName>
        <shortName evidence="6">RNAP subunit beta</shortName>
        <ecNumber evidence="6 8">2.7.7.6</ecNumber>
    </recommendedName>
    <alternativeName>
        <fullName evidence="6">RNA polymerase subunit beta</fullName>
    </alternativeName>
    <alternativeName>
        <fullName evidence="6">Transcriptase subunit beta</fullName>
    </alternativeName>
</protein>
<keyword evidence="1 6" id="KW-0240">DNA-directed RNA polymerase</keyword>
<dbReference type="EC" id="2.7.7.6" evidence="6 8"/>
<keyword evidence="17" id="KW-1185">Reference proteome</keyword>
<evidence type="ECO:0000259" key="12">
    <source>
        <dbReference type="Pfam" id="PF04561"/>
    </source>
</evidence>
<feature type="domain" description="DNA-directed RNA polymerase subunit 2 hybrid-binding" evidence="10">
    <location>
        <begin position="832"/>
        <end position="1400"/>
    </location>
</feature>
<dbReference type="Proteomes" id="UP001634747">
    <property type="component" value="Unassembled WGS sequence"/>
</dbReference>
<keyword evidence="2 6" id="KW-0808">Transferase</keyword>
<evidence type="ECO:0000256" key="5">
    <source>
        <dbReference type="ARBA" id="ARBA00048552"/>
    </source>
</evidence>
<dbReference type="RefSeq" id="WP_409446154.1">
    <property type="nucleotide sequence ID" value="NZ_JBJYXY010000001.1"/>
</dbReference>
<dbReference type="Gene3D" id="2.40.270.10">
    <property type="entry name" value="DNA-directed RNA polymerase, subunit 2, domain 6"/>
    <property type="match status" value="1"/>
</dbReference>
<dbReference type="InterPro" id="IPR037034">
    <property type="entry name" value="RNA_pol_Rpb2_2_sf"/>
</dbReference>
<dbReference type="NCBIfam" id="TIGR02013">
    <property type="entry name" value="rpoB"/>
    <property type="match status" value="1"/>
</dbReference>
<dbReference type="PROSITE" id="PS01166">
    <property type="entry name" value="RNA_POL_BETA"/>
    <property type="match status" value="1"/>
</dbReference>
<dbReference type="InterPro" id="IPR007642">
    <property type="entry name" value="RNA_pol_Rpb2_2"/>
</dbReference>
<dbReference type="GO" id="GO:0000428">
    <property type="term" value="C:DNA-directed RNA polymerase complex"/>
    <property type="evidence" value="ECO:0007669"/>
    <property type="project" value="UniProtKB-KW"/>
</dbReference>
<evidence type="ECO:0000256" key="7">
    <source>
        <dbReference type="RuleBase" id="RU000434"/>
    </source>
</evidence>
<evidence type="ECO:0000313" key="16">
    <source>
        <dbReference type="EMBL" id="MFN2974687.1"/>
    </source>
</evidence>
<comment type="subunit">
    <text evidence="6 8">The RNAP catalytic core consists of 2 alpha, 1 beta, 1 beta' and 1 omega subunit. When a sigma factor is associated with the core the holoenzyme is formed, which can initiate transcription.</text>
</comment>
<dbReference type="Pfam" id="PF04560">
    <property type="entry name" value="RNA_pol_Rpb2_7"/>
    <property type="match status" value="1"/>
</dbReference>
<dbReference type="InterPro" id="IPR015712">
    <property type="entry name" value="DNA-dir_RNA_pol_su2"/>
</dbReference>
<evidence type="ECO:0000259" key="13">
    <source>
        <dbReference type="Pfam" id="PF04563"/>
    </source>
</evidence>
<evidence type="ECO:0000256" key="3">
    <source>
        <dbReference type="ARBA" id="ARBA00022695"/>
    </source>
</evidence>
<evidence type="ECO:0000256" key="1">
    <source>
        <dbReference type="ARBA" id="ARBA00022478"/>
    </source>
</evidence>
<dbReference type="Pfam" id="PF04563">
    <property type="entry name" value="RNA_pol_Rpb2_1"/>
    <property type="match status" value="1"/>
</dbReference>
<reference evidence="16 17" key="1">
    <citation type="submission" date="2024-12" db="EMBL/GenBank/DDBJ databases">
        <authorList>
            <person name="Lee Y."/>
        </authorList>
    </citation>
    <scope>NUCLEOTIDE SEQUENCE [LARGE SCALE GENOMIC DNA]</scope>
    <source>
        <strain evidence="16 17">03SUJ4</strain>
    </source>
</reference>
<dbReference type="PANTHER" id="PTHR20856">
    <property type="entry name" value="DNA-DIRECTED RNA POLYMERASE I SUBUNIT 2"/>
    <property type="match status" value="1"/>
</dbReference>
<evidence type="ECO:0000259" key="10">
    <source>
        <dbReference type="Pfam" id="PF00562"/>
    </source>
</evidence>
<feature type="coiled-coil region" evidence="9">
    <location>
        <begin position="1056"/>
        <end position="1090"/>
    </location>
</feature>
<dbReference type="Gene3D" id="3.90.1110.10">
    <property type="entry name" value="RNA polymerase Rpb2, domain 2"/>
    <property type="match status" value="1"/>
</dbReference>
<dbReference type="Pfam" id="PF04565">
    <property type="entry name" value="RNA_pol_Rpb2_3"/>
    <property type="match status" value="1"/>
</dbReference>
<feature type="domain" description="RNA polymerase Rpb2" evidence="14">
    <location>
        <begin position="585"/>
        <end position="653"/>
    </location>
</feature>
<dbReference type="Pfam" id="PF10385">
    <property type="entry name" value="RNA_pol_Rpb2_45"/>
    <property type="match status" value="1"/>
</dbReference>
<keyword evidence="3 6" id="KW-0548">Nucleotidyltransferase</keyword>
<comment type="caution">
    <text evidence="16">The sequence shown here is derived from an EMBL/GenBank/DDBJ whole genome shotgun (WGS) entry which is preliminary data.</text>
</comment>
<dbReference type="Gene3D" id="2.40.50.150">
    <property type="match status" value="1"/>
</dbReference>
<dbReference type="InterPro" id="IPR037033">
    <property type="entry name" value="DNA-dir_RNAP_su2_hyb_sf"/>
</dbReference>
<dbReference type="InterPro" id="IPR007121">
    <property type="entry name" value="RNA_pol_bsu_CS"/>
</dbReference>
<dbReference type="EMBL" id="JBJYXY010000001">
    <property type="protein sequence ID" value="MFN2974687.1"/>
    <property type="molecule type" value="Genomic_DNA"/>
</dbReference>
<keyword evidence="4 6" id="KW-0804">Transcription</keyword>
<evidence type="ECO:0000313" key="17">
    <source>
        <dbReference type="Proteomes" id="UP001634747"/>
    </source>
</evidence>
<dbReference type="InterPro" id="IPR007641">
    <property type="entry name" value="RNA_pol_Rpb2_7"/>
</dbReference>
<gene>
    <name evidence="6 16" type="primary">rpoB</name>
    <name evidence="16" type="ORF">ACK2TP_02840</name>
</gene>
<keyword evidence="9" id="KW-0175">Coiled coil</keyword>
<evidence type="ECO:0000256" key="8">
    <source>
        <dbReference type="RuleBase" id="RU363031"/>
    </source>
</evidence>
<evidence type="ECO:0000256" key="2">
    <source>
        <dbReference type="ARBA" id="ARBA00022679"/>
    </source>
</evidence>
<dbReference type="InterPro" id="IPR014724">
    <property type="entry name" value="RNA_pol_RPB2_OB-fold"/>
</dbReference>
<comment type="function">
    <text evidence="6 8">DNA-dependent RNA polymerase catalyzes the transcription of DNA into RNA using the four ribonucleoside triphosphates as substrates.</text>
</comment>
<dbReference type="CDD" id="cd00653">
    <property type="entry name" value="RNA_pol_B_RPB2"/>
    <property type="match status" value="1"/>
</dbReference>
<dbReference type="InterPro" id="IPR007644">
    <property type="entry name" value="RNA_pol_bsu_protrusion"/>
</dbReference>
<feature type="domain" description="RNA polymerase Rpb2" evidence="12">
    <location>
        <begin position="417"/>
        <end position="525"/>
    </location>
</feature>
<dbReference type="Pfam" id="PF04561">
    <property type="entry name" value="RNA_pol_Rpb2_2"/>
    <property type="match status" value="2"/>
</dbReference>
<dbReference type="Gene3D" id="2.40.50.100">
    <property type="match status" value="1"/>
</dbReference>
<feature type="domain" description="RNA polymerase Rpb2" evidence="12">
    <location>
        <begin position="226"/>
        <end position="286"/>
    </location>
</feature>
<dbReference type="InterPro" id="IPR007645">
    <property type="entry name" value="RNA_pol_Rpb2_3"/>
</dbReference>